<dbReference type="AlphaFoldDB" id="A0A5B7HDM0"/>
<dbReference type="EMBL" id="VSRR010026960">
    <property type="protein sequence ID" value="MPC67909.1"/>
    <property type="molecule type" value="Genomic_DNA"/>
</dbReference>
<reference evidence="2 3" key="1">
    <citation type="submission" date="2019-05" db="EMBL/GenBank/DDBJ databases">
        <title>Another draft genome of Portunus trituberculatus and its Hox gene families provides insights of decapod evolution.</title>
        <authorList>
            <person name="Jeong J.-H."/>
            <person name="Song I."/>
            <person name="Kim S."/>
            <person name="Choi T."/>
            <person name="Kim D."/>
            <person name="Ryu S."/>
            <person name="Kim W."/>
        </authorList>
    </citation>
    <scope>NUCLEOTIDE SEQUENCE [LARGE SCALE GENOMIC DNA]</scope>
    <source>
        <tissue evidence="2">Muscle</tissue>
    </source>
</reference>
<evidence type="ECO:0000256" key="1">
    <source>
        <dbReference type="SAM" id="MobiDB-lite"/>
    </source>
</evidence>
<sequence length="98" mass="10055">MKLRPIARYARPHAPASCWCLARVCSSRAHPPAPGSDRVCGVSSGRWAPENAVSSESHGGGDHATRTEGRGFHSAAAAGVAEAGDGVETCLAKTMTIA</sequence>
<gene>
    <name evidence="2" type="ORF">E2C01_062095</name>
</gene>
<keyword evidence="3" id="KW-1185">Reference proteome</keyword>
<organism evidence="2 3">
    <name type="scientific">Portunus trituberculatus</name>
    <name type="common">Swimming crab</name>
    <name type="synonym">Neptunus trituberculatus</name>
    <dbReference type="NCBI Taxonomy" id="210409"/>
    <lineage>
        <taxon>Eukaryota</taxon>
        <taxon>Metazoa</taxon>
        <taxon>Ecdysozoa</taxon>
        <taxon>Arthropoda</taxon>
        <taxon>Crustacea</taxon>
        <taxon>Multicrustacea</taxon>
        <taxon>Malacostraca</taxon>
        <taxon>Eumalacostraca</taxon>
        <taxon>Eucarida</taxon>
        <taxon>Decapoda</taxon>
        <taxon>Pleocyemata</taxon>
        <taxon>Brachyura</taxon>
        <taxon>Eubrachyura</taxon>
        <taxon>Portunoidea</taxon>
        <taxon>Portunidae</taxon>
        <taxon>Portuninae</taxon>
        <taxon>Portunus</taxon>
    </lineage>
</organism>
<dbReference type="Proteomes" id="UP000324222">
    <property type="component" value="Unassembled WGS sequence"/>
</dbReference>
<feature type="compositionally biased region" description="Basic and acidic residues" evidence="1">
    <location>
        <begin position="59"/>
        <end position="71"/>
    </location>
</feature>
<comment type="caution">
    <text evidence="2">The sequence shown here is derived from an EMBL/GenBank/DDBJ whole genome shotgun (WGS) entry which is preliminary data.</text>
</comment>
<protein>
    <submittedName>
        <fullName evidence="2">Uncharacterized protein</fullName>
    </submittedName>
</protein>
<feature type="region of interest" description="Disordered" evidence="1">
    <location>
        <begin position="50"/>
        <end position="71"/>
    </location>
</feature>
<accession>A0A5B7HDM0</accession>
<evidence type="ECO:0000313" key="2">
    <source>
        <dbReference type="EMBL" id="MPC67909.1"/>
    </source>
</evidence>
<name>A0A5B7HDM0_PORTR</name>
<proteinExistence type="predicted"/>
<evidence type="ECO:0000313" key="3">
    <source>
        <dbReference type="Proteomes" id="UP000324222"/>
    </source>
</evidence>